<sequence>MPEYSHIQTYLKCGPENFKDGIKHFSEVLTSLGLDSKYFTVELEWELSDNGFMYVGGGAKAQLYVNNGNRLHIRPYVIGWTPEVIKELQESWLEVSLLFWTEEIELDWRTGQLKEEHKSVVWTMMEKFSKEFRESGVYFTNEVTDGKPWEALICGKKAEVWTFDAAILPEHLINSYLDSQPEMFTSIKANNMFVARRSVWMSEPWLNY</sequence>
<name>A0ABY5S0Q1_9BACL</name>
<proteinExistence type="predicted"/>
<accession>A0ABY5S0Q1</accession>
<dbReference type="EMBL" id="CP091430">
    <property type="protein sequence ID" value="UVI27427.1"/>
    <property type="molecule type" value="Genomic_DNA"/>
</dbReference>
<evidence type="ECO:0000313" key="1">
    <source>
        <dbReference type="EMBL" id="UVI27427.1"/>
    </source>
</evidence>
<evidence type="ECO:0000313" key="2">
    <source>
        <dbReference type="Proteomes" id="UP001057877"/>
    </source>
</evidence>
<reference evidence="1" key="1">
    <citation type="submission" date="2022-01" db="EMBL/GenBank/DDBJ databases">
        <title>Paenibacillus spongiae sp. nov., isolated from marine sponge.</title>
        <authorList>
            <person name="Li Z."/>
            <person name="Zhang M."/>
        </authorList>
    </citation>
    <scope>NUCLEOTIDE SEQUENCE</scope>
    <source>
        <strain evidence="1">PHS-Z3</strain>
    </source>
</reference>
<organism evidence="1 2">
    <name type="scientific">Paenibacillus spongiae</name>
    <dbReference type="NCBI Taxonomy" id="2909671"/>
    <lineage>
        <taxon>Bacteria</taxon>
        <taxon>Bacillati</taxon>
        <taxon>Bacillota</taxon>
        <taxon>Bacilli</taxon>
        <taxon>Bacillales</taxon>
        <taxon>Paenibacillaceae</taxon>
        <taxon>Paenibacillus</taxon>
    </lineage>
</organism>
<dbReference type="RefSeq" id="WP_258383515.1">
    <property type="nucleotide sequence ID" value="NZ_CP091430.1"/>
</dbReference>
<protein>
    <submittedName>
        <fullName evidence="1">Uncharacterized protein</fullName>
    </submittedName>
</protein>
<gene>
    <name evidence="1" type="ORF">L1F29_18320</name>
</gene>
<dbReference type="Proteomes" id="UP001057877">
    <property type="component" value="Chromosome"/>
</dbReference>
<keyword evidence="2" id="KW-1185">Reference proteome</keyword>